<keyword evidence="2" id="KW-1185">Reference proteome</keyword>
<proteinExistence type="predicted"/>
<evidence type="ECO:0000313" key="2">
    <source>
        <dbReference type="Proteomes" id="UP000199202"/>
    </source>
</evidence>
<gene>
    <name evidence="1" type="ORF">SAMN05421869_109271</name>
</gene>
<dbReference type="STRING" id="633440.SAMN05421869_109271"/>
<dbReference type="Proteomes" id="UP000199202">
    <property type="component" value="Unassembled WGS sequence"/>
</dbReference>
<name>A0A1G8S5U9_9ACTN</name>
<reference evidence="1 2" key="1">
    <citation type="submission" date="2016-10" db="EMBL/GenBank/DDBJ databases">
        <authorList>
            <person name="de Groot N.N."/>
        </authorList>
    </citation>
    <scope>NUCLEOTIDE SEQUENCE [LARGE SCALE GENOMIC DNA]</scope>
    <source>
        <strain evidence="1 2">CGMCC 4.6533</strain>
    </source>
</reference>
<accession>A0A1G8S5U9</accession>
<organism evidence="1 2">
    <name type="scientific">Nonomuraea jiangxiensis</name>
    <dbReference type="NCBI Taxonomy" id="633440"/>
    <lineage>
        <taxon>Bacteria</taxon>
        <taxon>Bacillati</taxon>
        <taxon>Actinomycetota</taxon>
        <taxon>Actinomycetes</taxon>
        <taxon>Streptosporangiales</taxon>
        <taxon>Streptosporangiaceae</taxon>
        <taxon>Nonomuraea</taxon>
    </lineage>
</organism>
<dbReference type="RefSeq" id="WP_090933919.1">
    <property type="nucleotide sequence ID" value="NZ_FNDJ01000009.1"/>
</dbReference>
<protein>
    <submittedName>
        <fullName evidence="1">Uncharacterized protein</fullName>
    </submittedName>
</protein>
<sequence length="83" mass="9082">MRQEWQTLTGSLTLGIAMYADGSDLWFDEVRACRHASGNALPERSRSLLDQILEVEGQFAADAVEELLAIGLDRHGARPLNGA</sequence>
<dbReference type="AlphaFoldDB" id="A0A1G8S5U9"/>
<dbReference type="EMBL" id="FNDJ01000009">
    <property type="protein sequence ID" value="SDJ24165.1"/>
    <property type="molecule type" value="Genomic_DNA"/>
</dbReference>
<evidence type="ECO:0000313" key="1">
    <source>
        <dbReference type="EMBL" id="SDJ24165.1"/>
    </source>
</evidence>